<gene>
    <name evidence="8" type="ORF">LCGC14_0722520</name>
</gene>
<dbReference type="GO" id="GO:0019843">
    <property type="term" value="F:rRNA binding"/>
    <property type="evidence" value="ECO:0007669"/>
    <property type="project" value="UniProtKB-KW"/>
</dbReference>
<keyword evidence="5" id="KW-0687">Ribonucleoprotein</keyword>
<evidence type="ECO:0000256" key="1">
    <source>
        <dbReference type="ARBA" id="ARBA00007465"/>
    </source>
</evidence>
<dbReference type="InterPro" id="IPR005709">
    <property type="entry name" value="Ribosomal_uS4_bac-type"/>
</dbReference>
<keyword evidence="3" id="KW-0694">RNA-binding</keyword>
<dbReference type="HAMAP" id="MF_01306_B">
    <property type="entry name" value="Ribosomal_uS4_B"/>
    <property type="match status" value="1"/>
</dbReference>
<dbReference type="Gene3D" id="3.10.290.10">
    <property type="entry name" value="RNA-binding S4 domain"/>
    <property type="match status" value="1"/>
</dbReference>
<dbReference type="PROSITE" id="PS00632">
    <property type="entry name" value="RIBOSOMAL_S4"/>
    <property type="match status" value="1"/>
</dbReference>
<dbReference type="SMART" id="SM01390">
    <property type="entry name" value="Ribosomal_S4"/>
    <property type="match status" value="1"/>
</dbReference>
<dbReference type="PANTHER" id="PTHR11831:SF4">
    <property type="entry name" value="SMALL RIBOSOMAL SUBUNIT PROTEIN US4M"/>
    <property type="match status" value="1"/>
</dbReference>
<evidence type="ECO:0000256" key="2">
    <source>
        <dbReference type="ARBA" id="ARBA00022730"/>
    </source>
</evidence>
<dbReference type="AlphaFoldDB" id="A0A0F9TJ60"/>
<dbReference type="Pfam" id="PF01479">
    <property type="entry name" value="S4"/>
    <property type="match status" value="1"/>
</dbReference>
<evidence type="ECO:0000259" key="7">
    <source>
        <dbReference type="SMART" id="SM01390"/>
    </source>
</evidence>
<accession>A0A0F9TJ60</accession>
<name>A0A0F9TJ60_9ZZZZ</name>
<evidence type="ECO:0000256" key="3">
    <source>
        <dbReference type="ARBA" id="ARBA00022884"/>
    </source>
</evidence>
<dbReference type="GO" id="GO:0015935">
    <property type="term" value="C:small ribosomal subunit"/>
    <property type="evidence" value="ECO:0007669"/>
    <property type="project" value="InterPro"/>
</dbReference>
<comment type="caution">
    <text evidence="8">The sequence shown here is derived from an EMBL/GenBank/DDBJ whole genome shotgun (WGS) entry which is preliminary data.</text>
</comment>
<proteinExistence type="inferred from homology"/>
<protein>
    <submittedName>
        <fullName evidence="8">Uncharacterized protein</fullName>
    </submittedName>
</protein>
<dbReference type="InterPro" id="IPR018079">
    <property type="entry name" value="Ribosomal_uS4_CS"/>
</dbReference>
<dbReference type="SUPFAM" id="SSF55174">
    <property type="entry name" value="Alpha-L RNA-binding motif"/>
    <property type="match status" value="1"/>
</dbReference>
<dbReference type="Pfam" id="PF00163">
    <property type="entry name" value="Ribosomal_S4"/>
    <property type="match status" value="1"/>
</dbReference>
<keyword evidence="4" id="KW-0689">Ribosomal protein</keyword>
<dbReference type="FunFam" id="1.10.1050.10:FF:000001">
    <property type="entry name" value="30S ribosomal protein S4"/>
    <property type="match status" value="1"/>
</dbReference>
<dbReference type="InterPro" id="IPR022801">
    <property type="entry name" value="Ribosomal_uS4"/>
</dbReference>
<dbReference type="NCBIfam" id="TIGR01017">
    <property type="entry name" value="rpsD_bact"/>
    <property type="match status" value="1"/>
</dbReference>
<evidence type="ECO:0000256" key="4">
    <source>
        <dbReference type="ARBA" id="ARBA00022980"/>
    </source>
</evidence>
<dbReference type="GO" id="GO:0003735">
    <property type="term" value="F:structural constituent of ribosome"/>
    <property type="evidence" value="ECO:0007669"/>
    <property type="project" value="InterPro"/>
</dbReference>
<feature type="domain" description="Small ribosomal subunit protein uS4 N-terminal" evidence="7">
    <location>
        <begin position="3"/>
        <end position="95"/>
    </location>
</feature>
<evidence type="ECO:0000256" key="5">
    <source>
        <dbReference type="ARBA" id="ARBA00023274"/>
    </source>
</evidence>
<dbReference type="EMBL" id="LAZR01001644">
    <property type="protein sequence ID" value="KKN41493.1"/>
    <property type="molecule type" value="Genomic_DNA"/>
</dbReference>
<feature type="domain" description="RNA-binding S4" evidence="6">
    <location>
        <begin position="96"/>
        <end position="160"/>
    </location>
</feature>
<dbReference type="Gene3D" id="1.10.1050.10">
    <property type="entry name" value="Ribosomal Protein S4 Delta 41, Chain A, domain 1"/>
    <property type="match status" value="1"/>
</dbReference>
<keyword evidence="2" id="KW-0699">rRNA-binding</keyword>
<dbReference type="NCBIfam" id="NF003717">
    <property type="entry name" value="PRK05327.1"/>
    <property type="match status" value="1"/>
</dbReference>
<dbReference type="InterPro" id="IPR036986">
    <property type="entry name" value="S4_RNA-bd_sf"/>
</dbReference>
<dbReference type="GO" id="GO:0006412">
    <property type="term" value="P:translation"/>
    <property type="evidence" value="ECO:0007669"/>
    <property type="project" value="InterPro"/>
</dbReference>
<sequence length="206" mass="23419">MGKYRGPTCKLSRREGTDLFLKSRGNPIESKCKIETKPGQHGARRGRDSDYALQLRAKQRIRRIYGVLEKQFRNYYKSADQKKGATGVNLLSMLEQRLDNVVYRMGFAGTRAEARQLVSHKAILVNGKATNIPSYQVKEGDVVEIREKAKKQDRIANAISVAEQLGFPEWLEVNTKAFSGTFKRLPERDELPAELSENLVVELYSK</sequence>
<evidence type="ECO:0000313" key="8">
    <source>
        <dbReference type="EMBL" id="KKN41493.1"/>
    </source>
</evidence>
<organism evidence="8">
    <name type="scientific">marine sediment metagenome</name>
    <dbReference type="NCBI Taxonomy" id="412755"/>
    <lineage>
        <taxon>unclassified sequences</taxon>
        <taxon>metagenomes</taxon>
        <taxon>ecological metagenomes</taxon>
    </lineage>
</organism>
<reference evidence="8" key="1">
    <citation type="journal article" date="2015" name="Nature">
        <title>Complex archaea that bridge the gap between prokaryotes and eukaryotes.</title>
        <authorList>
            <person name="Spang A."/>
            <person name="Saw J.H."/>
            <person name="Jorgensen S.L."/>
            <person name="Zaremba-Niedzwiedzka K."/>
            <person name="Martijn J."/>
            <person name="Lind A.E."/>
            <person name="van Eijk R."/>
            <person name="Schleper C."/>
            <person name="Guy L."/>
            <person name="Ettema T.J."/>
        </authorList>
    </citation>
    <scope>NUCLEOTIDE SEQUENCE</scope>
</reference>
<dbReference type="GO" id="GO:0042274">
    <property type="term" value="P:ribosomal small subunit biogenesis"/>
    <property type="evidence" value="ECO:0007669"/>
    <property type="project" value="TreeGrafter"/>
</dbReference>
<dbReference type="PANTHER" id="PTHR11831">
    <property type="entry name" value="30S 40S RIBOSOMAL PROTEIN"/>
    <property type="match status" value="1"/>
</dbReference>
<dbReference type="CDD" id="cd00165">
    <property type="entry name" value="S4"/>
    <property type="match status" value="1"/>
</dbReference>
<dbReference type="InterPro" id="IPR001912">
    <property type="entry name" value="Ribosomal_uS4_N"/>
</dbReference>
<dbReference type="FunFam" id="3.10.290.10:FF:000001">
    <property type="entry name" value="30S ribosomal protein S4"/>
    <property type="match status" value="1"/>
</dbReference>
<dbReference type="PROSITE" id="PS50889">
    <property type="entry name" value="S4"/>
    <property type="match status" value="1"/>
</dbReference>
<evidence type="ECO:0000259" key="6">
    <source>
        <dbReference type="SMART" id="SM00363"/>
    </source>
</evidence>
<comment type="similarity">
    <text evidence="1">Belongs to the universal ribosomal protein uS4 family.</text>
</comment>
<dbReference type="SMART" id="SM00363">
    <property type="entry name" value="S4"/>
    <property type="match status" value="1"/>
</dbReference>
<dbReference type="InterPro" id="IPR002942">
    <property type="entry name" value="S4_RNA-bd"/>
</dbReference>